<name>A0A1V0SGM1_9VIRU</name>
<sequence>MNIILISSLILIPITIYLTYLHKTRFNKIIVVQDFFIKHINGITSIEIIDYAEEKYIYYYPEQHLKITKDVMLNIEGYGKYIPELNISYIITKLTYNN</sequence>
<accession>A0A1V0SGM1</accession>
<evidence type="ECO:0000313" key="2">
    <source>
        <dbReference type="EMBL" id="ARF10794.1"/>
    </source>
</evidence>
<organism evidence="2">
    <name type="scientific">Hokovirus HKV1</name>
    <dbReference type="NCBI Taxonomy" id="1977638"/>
    <lineage>
        <taxon>Viruses</taxon>
        <taxon>Varidnaviria</taxon>
        <taxon>Bamfordvirae</taxon>
        <taxon>Nucleocytoviricota</taxon>
        <taxon>Megaviricetes</taxon>
        <taxon>Imitervirales</taxon>
        <taxon>Mimiviridae</taxon>
        <taxon>Klosneuvirinae</taxon>
        <taxon>Hokovirus</taxon>
    </lineage>
</organism>
<protein>
    <submittedName>
        <fullName evidence="2">Uncharacterized protein</fullName>
    </submittedName>
</protein>
<reference evidence="2" key="1">
    <citation type="journal article" date="2017" name="Science">
        <title>Giant viruses with an expanded complement of translation system components.</title>
        <authorList>
            <person name="Schulz F."/>
            <person name="Yutin N."/>
            <person name="Ivanova N.N."/>
            <person name="Ortega D.R."/>
            <person name="Lee T.K."/>
            <person name="Vierheilig J."/>
            <person name="Daims H."/>
            <person name="Horn M."/>
            <person name="Wagner M."/>
            <person name="Jensen G.J."/>
            <person name="Kyrpides N.C."/>
            <person name="Koonin E.V."/>
            <person name="Woyke T."/>
        </authorList>
    </citation>
    <scope>NUCLEOTIDE SEQUENCE</scope>
    <source>
        <strain evidence="2">HKV1</strain>
    </source>
</reference>
<evidence type="ECO:0000256" key="1">
    <source>
        <dbReference type="SAM" id="Phobius"/>
    </source>
</evidence>
<gene>
    <name evidence="2" type="ORF">Hokovirus_3_67</name>
</gene>
<keyword evidence="1" id="KW-0812">Transmembrane</keyword>
<proteinExistence type="predicted"/>
<dbReference type="EMBL" id="KY684105">
    <property type="protein sequence ID" value="ARF10794.1"/>
    <property type="molecule type" value="Genomic_DNA"/>
</dbReference>
<feature type="transmembrane region" description="Helical" evidence="1">
    <location>
        <begin position="6"/>
        <end position="22"/>
    </location>
</feature>
<keyword evidence="1" id="KW-0472">Membrane</keyword>
<keyword evidence="1" id="KW-1133">Transmembrane helix</keyword>